<keyword evidence="1" id="KW-0732">Signal</keyword>
<reference evidence="2" key="1">
    <citation type="submission" date="2022-11" db="EMBL/GenBank/DDBJ databases">
        <title>Centuries of genome instability and evolution in soft-shell clam transmissible cancer (bioRxiv).</title>
        <authorList>
            <person name="Hart S.F.M."/>
            <person name="Yonemitsu M.A."/>
            <person name="Giersch R.M."/>
            <person name="Beal B.F."/>
            <person name="Arriagada G."/>
            <person name="Davis B.W."/>
            <person name="Ostrander E.A."/>
            <person name="Goff S.P."/>
            <person name="Metzger M.J."/>
        </authorList>
    </citation>
    <scope>NUCLEOTIDE SEQUENCE</scope>
    <source>
        <strain evidence="2">MELC-2E11</strain>
        <tissue evidence="2">Siphon/mantle</tissue>
    </source>
</reference>
<dbReference type="Proteomes" id="UP001164746">
    <property type="component" value="Chromosome 5"/>
</dbReference>
<organism evidence="2 3">
    <name type="scientific">Mya arenaria</name>
    <name type="common">Soft-shell clam</name>
    <dbReference type="NCBI Taxonomy" id="6604"/>
    <lineage>
        <taxon>Eukaryota</taxon>
        <taxon>Metazoa</taxon>
        <taxon>Spiralia</taxon>
        <taxon>Lophotrochozoa</taxon>
        <taxon>Mollusca</taxon>
        <taxon>Bivalvia</taxon>
        <taxon>Autobranchia</taxon>
        <taxon>Heteroconchia</taxon>
        <taxon>Euheterodonta</taxon>
        <taxon>Imparidentia</taxon>
        <taxon>Neoheterodontei</taxon>
        <taxon>Myida</taxon>
        <taxon>Myoidea</taxon>
        <taxon>Myidae</taxon>
        <taxon>Mya</taxon>
    </lineage>
</organism>
<accession>A0ABY7E9X9</accession>
<name>A0ABY7E9X9_MYAAR</name>
<dbReference type="EMBL" id="CP111016">
    <property type="protein sequence ID" value="WAR05721.1"/>
    <property type="molecule type" value="Genomic_DNA"/>
</dbReference>
<evidence type="ECO:0000313" key="3">
    <source>
        <dbReference type="Proteomes" id="UP001164746"/>
    </source>
</evidence>
<evidence type="ECO:0000313" key="2">
    <source>
        <dbReference type="EMBL" id="WAR05721.1"/>
    </source>
</evidence>
<evidence type="ECO:0000256" key="1">
    <source>
        <dbReference type="SAM" id="SignalP"/>
    </source>
</evidence>
<feature type="signal peptide" evidence="1">
    <location>
        <begin position="1"/>
        <end position="20"/>
    </location>
</feature>
<sequence>MRAVILNLFFVTVFLLESECNEESHYCYVTGYRSTKTCTSGWLWSRRCNYKSVSTAKLECCDDYYGDDCDKPKCGDGDMNITCDVNDEGMVIYKNGTVVTDSKGTCVAPNTCENCNEGFYPNSEVGKCKACPKIEKCNVHRCTNTEDVTCQFCHHEFNSEKLGWNEYTGLPDRKQCAQIVIIVIMTLVAAQIASVPKVLRVLIAKQPQMNTQWTLLKWSLNFMNVQINFALISLFPGRKVGQTPRNAVLLNVRIQNGGYVSYQKIDERNFSPSKGRYTINGVEKSYDKELEIDMIAPCHCKENNPTCSSQPLRTSTDFVTGRTATLNLEHPGPYAVELTAVDHAGNTKTARRLFFFDNISEVSLNTSSATVVSNANENGWITQNTDSIDVVWAYRFQNIRHDNNCWLCRFEPSPTSVPFVLDDTSGVSERTWENIYNIKGKNYIPLPFLN</sequence>
<protein>
    <submittedName>
        <fullName evidence="2">Uncharacterized protein</fullName>
    </submittedName>
</protein>
<keyword evidence="3" id="KW-1185">Reference proteome</keyword>
<feature type="chain" id="PRO_5045465665" evidence="1">
    <location>
        <begin position="21"/>
        <end position="450"/>
    </location>
</feature>
<proteinExistence type="predicted"/>
<gene>
    <name evidence="2" type="ORF">MAR_021090</name>
</gene>